<dbReference type="Proteomes" id="UP000288805">
    <property type="component" value="Unassembled WGS sequence"/>
</dbReference>
<name>A0A438ENU8_VITVI</name>
<dbReference type="AlphaFoldDB" id="A0A438ENU8"/>
<feature type="region of interest" description="Disordered" evidence="1">
    <location>
        <begin position="1"/>
        <end position="29"/>
    </location>
</feature>
<protein>
    <submittedName>
        <fullName evidence="2">Uncharacterized protein</fullName>
    </submittedName>
</protein>
<evidence type="ECO:0000256" key="1">
    <source>
        <dbReference type="SAM" id="MobiDB-lite"/>
    </source>
</evidence>
<evidence type="ECO:0000313" key="3">
    <source>
        <dbReference type="Proteomes" id="UP000288805"/>
    </source>
</evidence>
<sequence length="87" mass="10009">MEPSRGLKRKRKRKRKRKAEAKVEENGLATSPLSQPLPLDWWDDFSKRITGKVLRISFFGCFEVVELGQTVDTLSQRMLWALSSSQG</sequence>
<comment type="caution">
    <text evidence="2">The sequence shown here is derived from an EMBL/GenBank/DDBJ whole genome shotgun (WGS) entry which is preliminary data.</text>
</comment>
<dbReference type="EMBL" id="QGNW01001227">
    <property type="protein sequence ID" value="RVW49419.1"/>
    <property type="molecule type" value="Genomic_DNA"/>
</dbReference>
<gene>
    <name evidence="2" type="ORF">CK203_080218</name>
</gene>
<organism evidence="2 3">
    <name type="scientific">Vitis vinifera</name>
    <name type="common">Grape</name>
    <dbReference type="NCBI Taxonomy" id="29760"/>
    <lineage>
        <taxon>Eukaryota</taxon>
        <taxon>Viridiplantae</taxon>
        <taxon>Streptophyta</taxon>
        <taxon>Embryophyta</taxon>
        <taxon>Tracheophyta</taxon>
        <taxon>Spermatophyta</taxon>
        <taxon>Magnoliopsida</taxon>
        <taxon>eudicotyledons</taxon>
        <taxon>Gunneridae</taxon>
        <taxon>Pentapetalae</taxon>
        <taxon>rosids</taxon>
        <taxon>Vitales</taxon>
        <taxon>Vitaceae</taxon>
        <taxon>Viteae</taxon>
        <taxon>Vitis</taxon>
    </lineage>
</organism>
<evidence type="ECO:0000313" key="2">
    <source>
        <dbReference type="EMBL" id="RVW49419.1"/>
    </source>
</evidence>
<accession>A0A438ENU8</accession>
<proteinExistence type="predicted"/>
<reference evidence="2 3" key="1">
    <citation type="journal article" date="2018" name="PLoS Genet.">
        <title>Population sequencing reveals clonal diversity and ancestral inbreeding in the grapevine cultivar Chardonnay.</title>
        <authorList>
            <person name="Roach M.J."/>
            <person name="Johnson D.L."/>
            <person name="Bohlmann J."/>
            <person name="van Vuuren H.J."/>
            <person name="Jones S.J."/>
            <person name="Pretorius I.S."/>
            <person name="Schmidt S.A."/>
            <person name="Borneman A.R."/>
        </authorList>
    </citation>
    <scope>NUCLEOTIDE SEQUENCE [LARGE SCALE GENOMIC DNA]</scope>
    <source>
        <strain evidence="3">cv. Chardonnay</strain>
        <tissue evidence="2">Leaf</tissue>
    </source>
</reference>
<feature type="compositionally biased region" description="Basic residues" evidence="1">
    <location>
        <begin position="1"/>
        <end position="19"/>
    </location>
</feature>